<evidence type="ECO:0000313" key="4">
    <source>
        <dbReference type="EMBL" id="CAH1423056.1"/>
    </source>
</evidence>
<comment type="caution">
    <text evidence="4">The sequence shown here is derived from an EMBL/GenBank/DDBJ whole genome shotgun (WGS) entry which is preliminary data.</text>
</comment>
<proteinExistence type="inferred from homology"/>
<reference evidence="4 5" key="1">
    <citation type="submission" date="2022-01" db="EMBL/GenBank/DDBJ databases">
        <authorList>
            <person name="Xiong W."/>
            <person name="Schranz E."/>
        </authorList>
    </citation>
    <scope>NUCLEOTIDE SEQUENCE [LARGE SCALE GENOMIC DNA]</scope>
</reference>
<dbReference type="PANTHER" id="PTHR31642:SF11">
    <property type="entry name" value="SHIKIMATE O-HYDROXYCINNAMOYLTRANSFERASE"/>
    <property type="match status" value="1"/>
</dbReference>
<evidence type="ECO:0000256" key="2">
    <source>
        <dbReference type="ARBA" id="ARBA00022679"/>
    </source>
</evidence>
<dbReference type="EMBL" id="CAKMRJ010001112">
    <property type="protein sequence ID" value="CAH1423056.1"/>
    <property type="molecule type" value="Genomic_DNA"/>
</dbReference>
<dbReference type="FunFam" id="3.30.559.10:FF:000008">
    <property type="entry name" value="Tryptamine hydroxycinnamoyl transferase"/>
    <property type="match status" value="1"/>
</dbReference>
<dbReference type="PANTHER" id="PTHR31642">
    <property type="entry name" value="TRICHOTHECENE 3-O-ACETYLTRANSFERASE"/>
    <property type="match status" value="1"/>
</dbReference>
<dbReference type="InterPro" id="IPR050317">
    <property type="entry name" value="Plant_Fungal_Acyltransferase"/>
</dbReference>
<keyword evidence="2" id="KW-0808">Transferase</keyword>
<comment type="similarity">
    <text evidence="1">Belongs to the plant acyltransferase family.</text>
</comment>
<dbReference type="AlphaFoldDB" id="A0AAU9MC33"/>
<organism evidence="4 5">
    <name type="scientific">Lactuca virosa</name>
    <dbReference type="NCBI Taxonomy" id="75947"/>
    <lineage>
        <taxon>Eukaryota</taxon>
        <taxon>Viridiplantae</taxon>
        <taxon>Streptophyta</taxon>
        <taxon>Embryophyta</taxon>
        <taxon>Tracheophyta</taxon>
        <taxon>Spermatophyta</taxon>
        <taxon>Magnoliopsida</taxon>
        <taxon>eudicotyledons</taxon>
        <taxon>Gunneridae</taxon>
        <taxon>Pentapetalae</taxon>
        <taxon>asterids</taxon>
        <taxon>campanulids</taxon>
        <taxon>Asterales</taxon>
        <taxon>Asteraceae</taxon>
        <taxon>Cichorioideae</taxon>
        <taxon>Cichorieae</taxon>
        <taxon>Lactucinae</taxon>
        <taxon>Lactuca</taxon>
    </lineage>
</organism>
<accession>A0AAU9MC33</accession>
<name>A0AAU9MC33_9ASTR</name>
<dbReference type="GO" id="GO:0050266">
    <property type="term" value="F:rosmarinate synthase activity"/>
    <property type="evidence" value="ECO:0007669"/>
    <property type="project" value="UniProtKB-ARBA"/>
</dbReference>
<evidence type="ECO:0000313" key="5">
    <source>
        <dbReference type="Proteomes" id="UP001157418"/>
    </source>
</evidence>
<protein>
    <submittedName>
        <fullName evidence="4">Uncharacterized protein</fullName>
    </submittedName>
</protein>
<dbReference type="FunFam" id="3.30.559.10:FF:000015">
    <property type="entry name" value="Spermidine hydroxycinnamoyl transferase"/>
    <property type="match status" value="1"/>
</dbReference>
<evidence type="ECO:0000256" key="1">
    <source>
        <dbReference type="ARBA" id="ARBA00009861"/>
    </source>
</evidence>
<dbReference type="InterPro" id="IPR023213">
    <property type="entry name" value="CAT-like_dom_sf"/>
</dbReference>
<keyword evidence="5" id="KW-1185">Reference proteome</keyword>
<sequence length="471" mass="52380">MSKVKILTLSWVIPIRQAIVFISSKFVQQNKKEMKIEVRESTMVRPAEETPRINLWNSNVDLVVPNFHTPSVYFYRPNGASNFFDPNVMKDALSKALVPFYPMGGRLKRDEDGRIEIDCQGQGVLFVEAESDGMVDDFGDFAPTLELRKLIPAVDYSQGIESYPLLVLQVTYFKCGGVSLGVGMQHHAADGASGLHFINTWSDMARGLDLTIPPFIDRTLLRARDPPNPTFTHVEYQPAPQMKTTTTATATGELEQPPPETAVAIFKLTRDQLNALKAKSKENGNTINYSSYEMLSGHVWRCVCKARNLPDDQLTKLYIATDGRARLRPSLPPGYFGNVIFTTTPIAVAGELMSQPTWYAAGKIHDGLVKMDNDYLKSALDYLELQPDLKALVRGAHSFRCPNLGITSWARLPIHDADFGWGRPIFMGPGGIAYEGLSFVLPSPINDGSLSIAISLQAEHMKVFSKFLYDI</sequence>
<evidence type="ECO:0000256" key="3">
    <source>
        <dbReference type="ARBA" id="ARBA00023315"/>
    </source>
</evidence>
<dbReference type="Gene3D" id="3.30.559.10">
    <property type="entry name" value="Chloramphenicol acetyltransferase-like domain"/>
    <property type="match status" value="2"/>
</dbReference>
<dbReference type="Proteomes" id="UP001157418">
    <property type="component" value="Unassembled WGS sequence"/>
</dbReference>
<keyword evidence="3" id="KW-0012">Acyltransferase</keyword>
<gene>
    <name evidence="4" type="ORF">LVIROSA_LOCUS10351</name>
</gene>
<dbReference type="Pfam" id="PF02458">
    <property type="entry name" value="Transferase"/>
    <property type="match status" value="1"/>
</dbReference>